<dbReference type="RefSeq" id="WP_236498123.1">
    <property type="nucleotide sequence ID" value="NZ_CP091244.1"/>
</dbReference>
<keyword evidence="2" id="KW-1185">Reference proteome</keyword>
<gene>
    <name evidence="1" type="ORF">L2Y54_18445</name>
</gene>
<evidence type="ECO:0000313" key="2">
    <source>
        <dbReference type="Proteomes" id="UP001054801"/>
    </source>
</evidence>
<organism evidence="1 2">
    <name type="scientific">Thiothrix winogradskyi</name>
    <dbReference type="NCBI Taxonomy" id="96472"/>
    <lineage>
        <taxon>Bacteria</taxon>
        <taxon>Pseudomonadati</taxon>
        <taxon>Pseudomonadota</taxon>
        <taxon>Gammaproteobacteria</taxon>
        <taxon>Thiotrichales</taxon>
        <taxon>Thiotrichaceae</taxon>
        <taxon>Thiothrix</taxon>
    </lineage>
</organism>
<sequence>MFKVFREGVQHSHHSSYEDACRQARIQAEKDQVGIYDVFEDAAGTLKQRYKASCRNGLVFGYAVGFEKST</sequence>
<evidence type="ECO:0000313" key="1">
    <source>
        <dbReference type="EMBL" id="UJS23897.1"/>
    </source>
</evidence>
<dbReference type="EMBL" id="CP091244">
    <property type="protein sequence ID" value="UJS23897.1"/>
    <property type="molecule type" value="Genomic_DNA"/>
</dbReference>
<name>A0ABY3SWN6_9GAMM</name>
<reference evidence="1" key="1">
    <citation type="journal article" date="2022" name="Microorganisms">
        <title>Two New Species of Filamentous Sulfur Bacteria of the Genus Thiothrix, Thiothrix winogradskyi sp. nov. and 'Candidatus Thiothrix sulfatifontis' sp. nov.</title>
        <authorList>
            <person name="Ravin N.V."/>
            <person name="Rossetti S."/>
            <person name="Beletsky A.V."/>
            <person name="Kadnikov V.V."/>
            <person name="Rudenko T.S."/>
            <person name="Smolyakov D.D."/>
            <person name="Moskvitina M.I."/>
            <person name="Gureeva M.V."/>
            <person name="Mardanov A.V."/>
            <person name="Grabovich M.Y."/>
        </authorList>
    </citation>
    <scope>NUCLEOTIDE SEQUENCE</scope>
    <source>
        <strain evidence="1">CT3</strain>
    </source>
</reference>
<dbReference type="Proteomes" id="UP001054801">
    <property type="component" value="Chromosome"/>
</dbReference>
<protein>
    <submittedName>
        <fullName evidence="1">Uncharacterized protein</fullName>
    </submittedName>
</protein>
<proteinExistence type="predicted"/>
<accession>A0ABY3SWN6</accession>